<comment type="caution">
    <text evidence="4">The sequence shown here is derived from an EMBL/GenBank/DDBJ whole genome shotgun (WGS) entry which is preliminary data.</text>
</comment>
<dbReference type="AlphaFoldDB" id="X1JDH9"/>
<evidence type="ECO:0000259" key="2">
    <source>
        <dbReference type="PROSITE" id="PS50110"/>
    </source>
</evidence>
<dbReference type="Pfam" id="PF00990">
    <property type="entry name" value="GGDEF"/>
    <property type="match status" value="1"/>
</dbReference>
<feature type="non-terminal residue" evidence="4">
    <location>
        <position position="239"/>
    </location>
</feature>
<dbReference type="InterPro" id="IPR000160">
    <property type="entry name" value="GGDEF_dom"/>
</dbReference>
<dbReference type="InterPro" id="IPR043128">
    <property type="entry name" value="Rev_trsase/Diguanyl_cyclase"/>
</dbReference>
<dbReference type="Gene3D" id="3.30.70.270">
    <property type="match status" value="1"/>
</dbReference>
<dbReference type="SMART" id="SM00267">
    <property type="entry name" value="GGDEF"/>
    <property type="match status" value="1"/>
</dbReference>
<dbReference type="GO" id="GO:0043709">
    <property type="term" value="P:cell adhesion involved in single-species biofilm formation"/>
    <property type="evidence" value="ECO:0007669"/>
    <property type="project" value="TreeGrafter"/>
</dbReference>
<sequence length="239" mass="27192">MAETRRGASGEADTPKTPPESEEAGEVVRVLIIDDDANILQSLTDILESYQMKALGALYGEEGIRLATEERPDVILLDSRMPGISGFDVCSRLKEEEQTKHIPIIFLTGKDITEENVVRGLELGAYDYITKPYRVAELLARIRVMARIKVAEQRARELSVTDELTGLYNRRFLLQRCEEELSRAQRYRLPVTCILLDLDRFKRINDDHGHRAGDEVLRRVAQAMRSECRKEDIVARYGG</sequence>
<dbReference type="InterPro" id="IPR050469">
    <property type="entry name" value="Diguanylate_Cyclase"/>
</dbReference>
<evidence type="ECO:0000313" key="4">
    <source>
        <dbReference type="EMBL" id="GAH79560.1"/>
    </source>
</evidence>
<name>X1JDH9_9ZZZZ</name>
<dbReference type="GO" id="GO:0000160">
    <property type="term" value="P:phosphorelay signal transduction system"/>
    <property type="evidence" value="ECO:0007669"/>
    <property type="project" value="InterPro"/>
</dbReference>
<organism evidence="4">
    <name type="scientific">marine sediment metagenome</name>
    <dbReference type="NCBI Taxonomy" id="412755"/>
    <lineage>
        <taxon>unclassified sequences</taxon>
        <taxon>metagenomes</taxon>
        <taxon>ecological metagenomes</taxon>
    </lineage>
</organism>
<feature type="domain" description="Response regulatory" evidence="2">
    <location>
        <begin position="29"/>
        <end position="146"/>
    </location>
</feature>
<accession>X1JDH9</accession>
<reference evidence="4" key="1">
    <citation type="journal article" date="2014" name="Front. Microbiol.">
        <title>High frequency of phylogenetically diverse reductive dehalogenase-homologous genes in deep subseafloor sedimentary metagenomes.</title>
        <authorList>
            <person name="Kawai M."/>
            <person name="Futagami T."/>
            <person name="Toyoda A."/>
            <person name="Takaki Y."/>
            <person name="Nishi S."/>
            <person name="Hori S."/>
            <person name="Arai W."/>
            <person name="Tsubouchi T."/>
            <person name="Morono Y."/>
            <person name="Uchiyama I."/>
            <person name="Ito T."/>
            <person name="Fujiyama A."/>
            <person name="Inagaki F."/>
            <person name="Takami H."/>
        </authorList>
    </citation>
    <scope>NUCLEOTIDE SEQUENCE</scope>
    <source>
        <strain evidence="4">Expedition CK06-06</strain>
    </source>
</reference>
<feature type="domain" description="GGDEF" evidence="3">
    <location>
        <begin position="189"/>
        <end position="239"/>
    </location>
</feature>
<dbReference type="Gene3D" id="6.10.250.690">
    <property type="match status" value="1"/>
</dbReference>
<evidence type="ECO:0000259" key="3">
    <source>
        <dbReference type="PROSITE" id="PS50887"/>
    </source>
</evidence>
<dbReference type="NCBIfam" id="TIGR00254">
    <property type="entry name" value="GGDEF"/>
    <property type="match status" value="1"/>
</dbReference>
<evidence type="ECO:0008006" key="5">
    <source>
        <dbReference type="Google" id="ProtNLM"/>
    </source>
</evidence>
<dbReference type="EMBL" id="BARU01035340">
    <property type="protein sequence ID" value="GAH79560.1"/>
    <property type="molecule type" value="Genomic_DNA"/>
</dbReference>
<gene>
    <name evidence="4" type="ORF">S03H2_55343</name>
</gene>
<dbReference type="PROSITE" id="PS50110">
    <property type="entry name" value="RESPONSE_REGULATORY"/>
    <property type="match status" value="1"/>
</dbReference>
<dbReference type="CDD" id="cd01949">
    <property type="entry name" value="GGDEF"/>
    <property type="match status" value="1"/>
</dbReference>
<dbReference type="GO" id="GO:0052621">
    <property type="term" value="F:diguanylate cyclase activity"/>
    <property type="evidence" value="ECO:0007669"/>
    <property type="project" value="TreeGrafter"/>
</dbReference>
<dbReference type="SMART" id="SM00448">
    <property type="entry name" value="REC"/>
    <property type="match status" value="1"/>
</dbReference>
<dbReference type="SUPFAM" id="SSF52172">
    <property type="entry name" value="CheY-like"/>
    <property type="match status" value="1"/>
</dbReference>
<dbReference type="InterPro" id="IPR001789">
    <property type="entry name" value="Sig_transdc_resp-reg_receiver"/>
</dbReference>
<dbReference type="Gene3D" id="3.40.50.2300">
    <property type="match status" value="1"/>
</dbReference>
<protein>
    <recommendedName>
        <fullName evidence="5">Response regulatory domain-containing protein</fullName>
    </recommendedName>
</protein>
<evidence type="ECO:0000256" key="1">
    <source>
        <dbReference type="SAM" id="MobiDB-lite"/>
    </source>
</evidence>
<proteinExistence type="predicted"/>
<dbReference type="PROSITE" id="PS50887">
    <property type="entry name" value="GGDEF"/>
    <property type="match status" value="1"/>
</dbReference>
<dbReference type="InterPro" id="IPR011006">
    <property type="entry name" value="CheY-like_superfamily"/>
</dbReference>
<dbReference type="GO" id="GO:1902201">
    <property type="term" value="P:negative regulation of bacterial-type flagellum-dependent cell motility"/>
    <property type="evidence" value="ECO:0007669"/>
    <property type="project" value="TreeGrafter"/>
</dbReference>
<dbReference type="GO" id="GO:0005886">
    <property type="term" value="C:plasma membrane"/>
    <property type="evidence" value="ECO:0007669"/>
    <property type="project" value="TreeGrafter"/>
</dbReference>
<dbReference type="PANTHER" id="PTHR45138:SF9">
    <property type="entry name" value="DIGUANYLATE CYCLASE DGCM-RELATED"/>
    <property type="match status" value="1"/>
</dbReference>
<dbReference type="SUPFAM" id="SSF55073">
    <property type="entry name" value="Nucleotide cyclase"/>
    <property type="match status" value="1"/>
</dbReference>
<dbReference type="Pfam" id="PF00072">
    <property type="entry name" value="Response_reg"/>
    <property type="match status" value="1"/>
</dbReference>
<feature type="region of interest" description="Disordered" evidence="1">
    <location>
        <begin position="1"/>
        <end position="24"/>
    </location>
</feature>
<dbReference type="PANTHER" id="PTHR45138">
    <property type="entry name" value="REGULATORY COMPONENTS OF SENSORY TRANSDUCTION SYSTEM"/>
    <property type="match status" value="1"/>
</dbReference>
<dbReference type="InterPro" id="IPR029787">
    <property type="entry name" value="Nucleotide_cyclase"/>
</dbReference>